<keyword evidence="2" id="KW-1185">Reference proteome</keyword>
<gene>
    <name evidence="1" type="ORF">GTH23_10295</name>
</gene>
<evidence type="ECO:0008006" key="3">
    <source>
        <dbReference type="Google" id="ProtNLM"/>
    </source>
</evidence>
<sequence>MATLLERHDMIIRMMNDRERLMHPISDEKFQELVDKLGMDQLANDVGYLVNIGLINHDAIRFGIGGGYGFNTGSMSLTAAGVDYANMDTVGNQINTVTIKIHQNTIDNLETMIRSANIPEEDKKSLLSLVKEKGSEAVVGKLVDTVFANAGIAAALFMEAAKSKFGL</sequence>
<proteinExistence type="predicted"/>
<evidence type="ECO:0000313" key="1">
    <source>
        <dbReference type="EMBL" id="QIF90403.1"/>
    </source>
</evidence>
<name>A0ABX6JRL0_9GAMM</name>
<evidence type="ECO:0000313" key="2">
    <source>
        <dbReference type="Proteomes" id="UP000501338"/>
    </source>
</evidence>
<accession>A0ABX6JRL0</accession>
<protein>
    <recommendedName>
        <fullName evidence="3">Transcriptional regulator</fullName>
    </recommendedName>
</protein>
<dbReference type="RefSeq" id="WP_156733174.1">
    <property type="nucleotide sequence ID" value="NZ_CP045008.1"/>
</dbReference>
<dbReference type="Proteomes" id="UP000501338">
    <property type="component" value="Chromosome"/>
</dbReference>
<dbReference type="EMBL" id="CP047340">
    <property type="protein sequence ID" value="QIF90403.1"/>
    <property type="molecule type" value="Genomic_DNA"/>
</dbReference>
<organism evidence="1 2">
    <name type="scientific">Proteus terrae subsp. cibarius</name>
    <dbReference type="NCBI Taxonomy" id="626774"/>
    <lineage>
        <taxon>Bacteria</taxon>
        <taxon>Pseudomonadati</taxon>
        <taxon>Pseudomonadota</taxon>
        <taxon>Gammaproteobacteria</taxon>
        <taxon>Enterobacterales</taxon>
        <taxon>Morganellaceae</taxon>
        <taxon>Proteus</taxon>
    </lineage>
</organism>
<reference evidence="1 2" key="1">
    <citation type="submission" date="2020-01" db="EMBL/GenBank/DDBJ databases">
        <title>The genomic epidemiology of tigecycline resistance gene tet(X) variants in a swine farm in China.</title>
        <authorList>
            <person name="Peng K."/>
            <person name="Li R."/>
        </authorList>
    </citation>
    <scope>NUCLEOTIDE SEQUENCE [LARGE SCALE GENOMIC DNA]</scope>
    <source>
        <strain evidence="1 2">ZF1</strain>
    </source>
</reference>